<sequence length="712" mass="81228">VFEIKAAALGKLKKIKIRHDDSNIGSAWYLDRVEITDPETNQLYHFVCQKWLATDKDDGLISREIPALENKALRLAAARESSARSSVDYGLEMKTIATTYKISVITSNEFGSGTNANVYIIIFGENNDTGKVPLVTSKTYSDPFDRGHTDEFEIEAMDIGEPKKIKIGHDDSGFRPDWLLERVEIDVPKFGRIWIFPCGKWLSTSKGDCQLEVELYPQSMATEAYKPYVPYEIKVFTSKVSGAGTDANVHIEIYGVEKTTGQVMLCGKTNRKGKFRTDSVDTFVLELEDVGKDIEKIRIGHDNRGFGASWHLDHVEIRRLDKNQKTKTFIFSCRRWLAKGEDDGSIVRDLLSEKGQLQVPERYNECEETNTQDEPGGASWHLDHVEIRRLDKNQKTKTFIFPCRRWLAKGEDDGSIVRDLLSEKGQLQVPERYDECPKTNNQVEVGGGTCDFNGNVRFHDQPFKHKTSEILEQTVEDVYKDIQESVSIPQTDSMIACMPTNHAGHSSHFSLSSSSSSLLEQSRAPMPLAQLTQSVPLDPKSVRKHVAIVHTNFCLGLCRRSQQNQSRATQSDQHHTSTSKRRLMISYNWDSQTICKKIYDRLQSDGYTVWFDVQNMHGCIYTAMAKAVEQSQIVLFGMTEKYRQSDNCRKELTYACKQRKRLIPLRLQEKYDPNGWLGLISAELLYIDFTKRDFDINYRNLLKEIESGENVV</sequence>
<dbReference type="InterPro" id="IPR035897">
    <property type="entry name" value="Toll_tir_struct_dom_sf"/>
</dbReference>
<dbReference type="SUPFAM" id="SSF49723">
    <property type="entry name" value="Lipase/lipooxygenase domain (PLAT/LH2 domain)"/>
    <property type="match status" value="4"/>
</dbReference>
<feature type="domain" description="PLAT" evidence="2">
    <location>
        <begin position="1"/>
        <end position="66"/>
    </location>
</feature>
<dbReference type="Proteomes" id="UP000663889">
    <property type="component" value="Unassembled WGS sequence"/>
</dbReference>
<dbReference type="InterPro" id="IPR052970">
    <property type="entry name" value="Inner_ear_hair_cell_LOXHD"/>
</dbReference>
<dbReference type="Gene3D" id="2.60.60.20">
    <property type="entry name" value="PLAT/LH2 domain"/>
    <property type="match status" value="2"/>
</dbReference>
<evidence type="ECO:0000259" key="2">
    <source>
        <dbReference type="PROSITE" id="PS50095"/>
    </source>
</evidence>
<dbReference type="Gene3D" id="3.40.50.10140">
    <property type="entry name" value="Toll/interleukin-1 receptor homology (TIR) domain"/>
    <property type="match status" value="1"/>
</dbReference>
<gene>
    <name evidence="3" type="ORF">SEV965_LOCUS33994</name>
</gene>
<feature type="non-terminal residue" evidence="3">
    <location>
        <position position="1"/>
    </location>
</feature>
<dbReference type="Pfam" id="PF01477">
    <property type="entry name" value="PLAT"/>
    <property type="match status" value="3"/>
</dbReference>
<evidence type="ECO:0000256" key="1">
    <source>
        <dbReference type="PROSITE-ProRule" id="PRU00152"/>
    </source>
</evidence>
<dbReference type="InterPro" id="IPR000157">
    <property type="entry name" value="TIR_dom"/>
</dbReference>
<evidence type="ECO:0000313" key="3">
    <source>
        <dbReference type="EMBL" id="CAF1457451.1"/>
    </source>
</evidence>
<dbReference type="InterPro" id="IPR001024">
    <property type="entry name" value="PLAT/LH2_dom"/>
</dbReference>
<dbReference type="CDD" id="cd01756">
    <property type="entry name" value="PLAT_repeat"/>
    <property type="match status" value="2"/>
</dbReference>
<dbReference type="Gene3D" id="2.40.180.10">
    <property type="entry name" value="Catalase core domain"/>
    <property type="match status" value="2"/>
</dbReference>
<comment type="caution">
    <text evidence="1">Lacks conserved residue(s) required for the propagation of feature annotation.</text>
</comment>
<feature type="domain" description="PLAT" evidence="2">
    <location>
        <begin position="229"/>
        <end position="351"/>
    </location>
</feature>
<organism evidence="3 4">
    <name type="scientific">Rotaria sordida</name>
    <dbReference type="NCBI Taxonomy" id="392033"/>
    <lineage>
        <taxon>Eukaryota</taxon>
        <taxon>Metazoa</taxon>
        <taxon>Spiralia</taxon>
        <taxon>Gnathifera</taxon>
        <taxon>Rotifera</taxon>
        <taxon>Eurotatoria</taxon>
        <taxon>Bdelloidea</taxon>
        <taxon>Philodinida</taxon>
        <taxon>Philodinidae</taxon>
        <taxon>Rotaria</taxon>
    </lineage>
</organism>
<comment type="caution">
    <text evidence="3">The sequence shown here is derived from an EMBL/GenBank/DDBJ whole genome shotgun (WGS) entry which is preliminary data.</text>
</comment>
<accession>A0A815Q1W2</accession>
<dbReference type="EMBL" id="CAJNOU010004862">
    <property type="protein sequence ID" value="CAF1457451.1"/>
    <property type="molecule type" value="Genomic_DNA"/>
</dbReference>
<dbReference type="PANTHER" id="PTHR45901:SF3">
    <property type="entry name" value="LIPOXYGENASE HOMOLOGY DOMAIN-CONTAINING PROTEIN 1"/>
    <property type="match status" value="1"/>
</dbReference>
<reference evidence="3" key="1">
    <citation type="submission" date="2021-02" db="EMBL/GenBank/DDBJ databases">
        <authorList>
            <person name="Nowell W R."/>
        </authorList>
    </citation>
    <scope>NUCLEOTIDE SEQUENCE</scope>
</reference>
<dbReference type="SMART" id="SM00308">
    <property type="entry name" value="LH2"/>
    <property type="match status" value="1"/>
</dbReference>
<name>A0A815Q1W2_9BILA</name>
<evidence type="ECO:0000313" key="4">
    <source>
        <dbReference type="Proteomes" id="UP000663889"/>
    </source>
</evidence>
<feature type="domain" description="PLAT" evidence="2">
    <location>
        <begin position="98"/>
        <end position="216"/>
    </location>
</feature>
<dbReference type="SUPFAM" id="SSF52200">
    <property type="entry name" value="Toll/Interleukin receptor TIR domain"/>
    <property type="match status" value="1"/>
</dbReference>
<dbReference type="Pfam" id="PF13676">
    <property type="entry name" value="TIR_2"/>
    <property type="match status" value="1"/>
</dbReference>
<dbReference type="AlphaFoldDB" id="A0A815Q1W2"/>
<dbReference type="PANTHER" id="PTHR45901">
    <property type="entry name" value="PROTEIN CBG12474"/>
    <property type="match status" value="1"/>
</dbReference>
<dbReference type="GO" id="GO:0007165">
    <property type="term" value="P:signal transduction"/>
    <property type="evidence" value="ECO:0007669"/>
    <property type="project" value="InterPro"/>
</dbReference>
<proteinExistence type="predicted"/>
<protein>
    <recommendedName>
        <fullName evidence="2">PLAT domain-containing protein</fullName>
    </recommendedName>
</protein>
<dbReference type="PROSITE" id="PS50095">
    <property type="entry name" value="PLAT"/>
    <property type="match status" value="3"/>
</dbReference>
<dbReference type="InterPro" id="IPR036392">
    <property type="entry name" value="PLAT/LH2_dom_sf"/>
</dbReference>